<dbReference type="STRING" id="89524.SAMN05444370_11113"/>
<feature type="binding site" evidence="6">
    <location>
        <begin position="238"/>
        <end position="239"/>
    </location>
    <ligand>
        <name>S-adenosyl-L-methionine</name>
        <dbReference type="ChEBI" id="CHEBI:59789"/>
    </ligand>
</feature>
<dbReference type="InterPro" id="IPR029063">
    <property type="entry name" value="SAM-dependent_MTases_sf"/>
</dbReference>
<dbReference type="PROSITE" id="PS50123">
    <property type="entry name" value="CHER"/>
    <property type="match status" value="1"/>
</dbReference>
<dbReference type="Pfam" id="PF01739">
    <property type="entry name" value="CheR"/>
    <property type="match status" value="1"/>
</dbReference>
<evidence type="ECO:0000256" key="1">
    <source>
        <dbReference type="ARBA" id="ARBA00001541"/>
    </source>
</evidence>
<dbReference type="SMART" id="SM00138">
    <property type="entry name" value="MeTrc"/>
    <property type="match status" value="1"/>
</dbReference>
<dbReference type="Pfam" id="PF03705">
    <property type="entry name" value="CheR_N"/>
    <property type="match status" value="1"/>
</dbReference>
<dbReference type="InterPro" id="IPR022641">
    <property type="entry name" value="CheR_N"/>
</dbReference>
<dbReference type="SUPFAM" id="SSF47757">
    <property type="entry name" value="Chemotaxis receptor methyltransferase CheR, N-terminal domain"/>
    <property type="match status" value="1"/>
</dbReference>
<keyword evidence="4 5" id="KW-0949">S-adenosyl-L-methionine</keyword>
<evidence type="ECO:0000259" key="7">
    <source>
        <dbReference type="PROSITE" id="PS50123"/>
    </source>
</evidence>
<keyword evidence="3 5" id="KW-0808">Transferase</keyword>
<organism evidence="8 9">
    <name type="scientific">Rubrimonas cliftonensis</name>
    <dbReference type="NCBI Taxonomy" id="89524"/>
    <lineage>
        <taxon>Bacteria</taxon>
        <taxon>Pseudomonadati</taxon>
        <taxon>Pseudomonadota</taxon>
        <taxon>Alphaproteobacteria</taxon>
        <taxon>Rhodobacterales</taxon>
        <taxon>Paracoccaceae</taxon>
        <taxon>Rubrimonas</taxon>
    </lineage>
</organism>
<evidence type="ECO:0000256" key="6">
    <source>
        <dbReference type="PIRSR" id="PIRSR000410-1"/>
    </source>
</evidence>
<feature type="binding site" evidence="6">
    <location>
        <position position="166"/>
    </location>
    <ligand>
        <name>S-adenosyl-L-methionine</name>
        <dbReference type="ChEBI" id="CHEBI:59789"/>
    </ligand>
</feature>
<dbReference type="PANTHER" id="PTHR24422">
    <property type="entry name" value="CHEMOTAXIS PROTEIN METHYLTRANSFERASE"/>
    <property type="match status" value="1"/>
</dbReference>
<feature type="binding site" evidence="6">
    <location>
        <position position="140"/>
    </location>
    <ligand>
        <name>S-adenosyl-L-methionine</name>
        <dbReference type="ChEBI" id="CHEBI:59789"/>
    </ligand>
</feature>
<evidence type="ECO:0000313" key="9">
    <source>
        <dbReference type="Proteomes" id="UP000198703"/>
    </source>
</evidence>
<dbReference type="InterPro" id="IPR000780">
    <property type="entry name" value="CheR_MeTrfase"/>
</dbReference>
<dbReference type="GO" id="GO:0032259">
    <property type="term" value="P:methylation"/>
    <property type="evidence" value="ECO:0007669"/>
    <property type="project" value="UniProtKB-KW"/>
</dbReference>
<name>A0A1H4DSA2_9RHOB</name>
<feature type="binding site" evidence="6">
    <location>
        <position position="102"/>
    </location>
    <ligand>
        <name>S-adenosyl-L-methionine</name>
        <dbReference type="ChEBI" id="CHEBI:59789"/>
    </ligand>
</feature>
<dbReference type="RefSeq" id="WP_245731068.1">
    <property type="nucleotide sequence ID" value="NZ_FNQM01000011.1"/>
</dbReference>
<evidence type="ECO:0000256" key="5">
    <source>
        <dbReference type="PIRNR" id="PIRNR000410"/>
    </source>
</evidence>
<reference evidence="8 9" key="1">
    <citation type="submission" date="2016-10" db="EMBL/GenBank/DDBJ databases">
        <authorList>
            <person name="de Groot N.N."/>
        </authorList>
    </citation>
    <scope>NUCLEOTIDE SEQUENCE [LARGE SCALE GENOMIC DNA]</scope>
    <source>
        <strain evidence="8 9">DSM 15345</strain>
    </source>
</reference>
<accession>A0A1H4DSA2</accession>
<dbReference type="PIRSF" id="PIRSF000410">
    <property type="entry name" value="CheR"/>
    <property type="match status" value="1"/>
</dbReference>
<dbReference type="PANTHER" id="PTHR24422:SF19">
    <property type="entry name" value="CHEMOTAXIS PROTEIN METHYLTRANSFERASE"/>
    <property type="match status" value="1"/>
</dbReference>
<dbReference type="Gene3D" id="3.40.50.150">
    <property type="entry name" value="Vaccinia Virus protein VP39"/>
    <property type="match status" value="1"/>
</dbReference>
<comment type="catalytic activity">
    <reaction evidence="1 5">
        <text>L-glutamyl-[protein] + S-adenosyl-L-methionine = [protein]-L-glutamate 5-O-methyl ester + S-adenosyl-L-homocysteine</text>
        <dbReference type="Rhea" id="RHEA:24452"/>
        <dbReference type="Rhea" id="RHEA-COMP:10208"/>
        <dbReference type="Rhea" id="RHEA-COMP:10311"/>
        <dbReference type="ChEBI" id="CHEBI:29973"/>
        <dbReference type="ChEBI" id="CHEBI:57856"/>
        <dbReference type="ChEBI" id="CHEBI:59789"/>
        <dbReference type="ChEBI" id="CHEBI:82795"/>
        <dbReference type="EC" id="2.1.1.80"/>
    </reaction>
</comment>
<feature type="binding site" evidence="6">
    <location>
        <begin position="221"/>
        <end position="222"/>
    </location>
    <ligand>
        <name>S-adenosyl-L-methionine</name>
        <dbReference type="ChEBI" id="CHEBI:59789"/>
    </ligand>
</feature>
<dbReference type="PRINTS" id="PR00996">
    <property type="entry name" value="CHERMTFRASE"/>
</dbReference>
<dbReference type="Proteomes" id="UP000198703">
    <property type="component" value="Unassembled WGS sequence"/>
</dbReference>
<dbReference type="SUPFAM" id="SSF53335">
    <property type="entry name" value="S-adenosyl-L-methionine-dependent methyltransferases"/>
    <property type="match status" value="1"/>
</dbReference>
<keyword evidence="9" id="KW-1185">Reference proteome</keyword>
<evidence type="ECO:0000256" key="2">
    <source>
        <dbReference type="ARBA" id="ARBA00022603"/>
    </source>
</evidence>
<dbReference type="InterPro" id="IPR050903">
    <property type="entry name" value="Bact_Chemotaxis_MeTrfase"/>
</dbReference>
<dbReference type="GO" id="GO:0008983">
    <property type="term" value="F:protein-glutamate O-methyltransferase activity"/>
    <property type="evidence" value="ECO:0007669"/>
    <property type="project" value="UniProtKB-EC"/>
</dbReference>
<dbReference type="InterPro" id="IPR022642">
    <property type="entry name" value="CheR_C"/>
</dbReference>
<sequence>MTAPSALAAAMSAAEISRDAAPREFSFSAAEFGEIARLLRAEAGIDMPPAKEPLVYARLAKRLRALRLRTFKEYLALVTEPGSPERAQMLAALTTNVTRFFREPHHFEDLRRKVLPPLAERAKAGGRVRIWSAGCSTGMETYSIAMCVLEAIPDAASRDVKILATDINPKVLAEGAAGRYPADALRDAPEVLRSRTFESVEGGQLQANAAMRSLITFRELNLMGDWPMKGPFDILFCRNVAIYFDEETQQRLWKRFADLLPPGGRLCIGHSERIAGPASAMLISDGVTSYERSGG</sequence>
<evidence type="ECO:0000313" key="8">
    <source>
        <dbReference type="EMBL" id="SEA75621.1"/>
    </source>
</evidence>
<evidence type="ECO:0000256" key="4">
    <source>
        <dbReference type="ARBA" id="ARBA00022691"/>
    </source>
</evidence>
<dbReference type="CDD" id="cd02440">
    <property type="entry name" value="AdoMet_MTases"/>
    <property type="match status" value="1"/>
</dbReference>
<proteinExistence type="predicted"/>
<evidence type="ECO:0000256" key="3">
    <source>
        <dbReference type="ARBA" id="ARBA00022679"/>
    </source>
</evidence>
<dbReference type="Gene3D" id="1.10.155.10">
    <property type="entry name" value="Chemotaxis receptor methyltransferase CheR, N-terminal domain"/>
    <property type="match status" value="1"/>
</dbReference>
<feature type="binding site" evidence="6">
    <location>
        <position position="96"/>
    </location>
    <ligand>
        <name>S-adenosyl-L-methionine</name>
        <dbReference type="ChEBI" id="CHEBI:59789"/>
    </ligand>
</feature>
<gene>
    <name evidence="8" type="ORF">SAMN05444370_11113</name>
</gene>
<keyword evidence="2 5" id="KW-0489">Methyltransferase</keyword>
<dbReference type="InterPro" id="IPR036804">
    <property type="entry name" value="CheR_N_sf"/>
</dbReference>
<dbReference type="EC" id="2.1.1.80" evidence="5"/>
<dbReference type="AlphaFoldDB" id="A0A1H4DSA2"/>
<comment type="function">
    <text evidence="5">Methylation of the membrane-bound methyl-accepting chemotaxis proteins (MCP) to form gamma-glutamyl methyl ester residues in MCP.</text>
</comment>
<protein>
    <recommendedName>
        <fullName evidence="5">Chemotaxis protein methyltransferase</fullName>
        <ecNumber evidence="5">2.1.1.80</ecNumber>
    </recommendedName>
</protein>
<dbReference type="InterPro" id="IPR026024">
    <property type="entry name" value="Chemotaxis_MeTrfase_CheR"/>
</dbReference>
<dbReference type="EMBL" id="FNQM01000011">
    <property type="protein sequence ID" value="SEA75621.1"/>
    <property type="molecule type" value="Genomic_DNA"/>
</dbReference>
<feature type="binding site" evidence="6">
    <location>
        <position position="98"/>
    </location>
    <ligand>
        <name>S-adenosyl-L-methionine</name>
        <dbReference type="ChEBI" id="CHEBI:59789"/>
    </ligand>
</feature>
<feature type="domain" description="CheR-type methyltransferase" evidence="7">
    <location>
        <begin position="20"/>
        <end position="295"/>
    </location>
</feature>